<dbReference type="EMBL" id="CAUOFW020001392">
    <property type="protein sequence ID" value="CAK9144449.1"/>
    <property type="molecule type" value="Genomic_DNA"/>
</dbReference>
<proteinExistence type="predicted"/>
<protein>
    <recommendedName>
        <fullName evidence="4">PRC-barrel domain-containing protein</fullName>
    </recommendedName>
</protein>
<name>A0ABC8RHM7_9AQUA</name>
<feature type="region of interest" description="Disordered" evidence="1">
    <location>
        <begin position="382"/>
        <end position="404"/>
    </location>
</feature>
<evidence type="ECO:0000256" key="1">
    <source>
        <dbReference type="SAM" id="MobiDB-lite"/>
    </source>
</evidence>
<dbReference type="PANTHER" id="PTHR36740:SF1">
    <property type="entry name" value="PRC-BARREL DOMAIN-CONTAINING PROTEIN"/>
    <property type="match status" value="1"/>
</dbReference>
<evidence type="ECO:0000313" key="2">
    <source>
        <dbReference type="EMBL" id="CAK9144449.1"/>
    </source>
</evidence>
<dbReference type="AlphaFoldDB" id="A0ABC8RHM7"/>
<sequence length="429" mass="47846">MCDCVSSTLPAYCFTRTRKLGVTSSFNWRTRIVPIQQITARNSGGGGGTSYRNGELQLVKDNLKSSTDEIDMAKSETSANSSRNSSSFDSEEYDFYGELGFTEREKRQIHFETGRIDGEESENSATRKGFDIGHRRKQHISGTDGSASSGVDFLLEFNENDGRKSVGGLQDEELARIEGSDGVGSKLEESEKHNVRAVVKSGRQFMRRSSMIAKQVISMQSALSLGFVSQLWVETFSWVVLVVEVRPSLLSGELERFLLEDVSQVGDVVLIEEESVMETEIKLGGLETLVGYNVVTPARRNIGKVRGFTFNINSGAVESLELDSFGISIIPSSLVSTYALFVEDVLEVVSDCVVVHEAAASRIQRLTKGFWDAQNMGNSIDQLGGYSDLERQPESSDYRPSRWRSSDTRKFRSKMRQPMDEWELPMDYL</sequence>
<feature type="compositionally biased region" description="Basic and acidic residues" evidence="1">
    <location>
        <begin position="388"/>
        <end position="404"/>
    </location>
</feature>
<dbReference type="SUPFAM" id="SSF50346">
    <property type="entry name" value="PRC-barrel domain"/>
    <property type="match status" value="1"/>
</dbReference>
<dbReference type="Proteomes" id="UP001642360">
    <property type="component" value="Unassembled WGS sequence"/>
</dbReference>
<reference evidence="2 3" key="1">
    <citation type="submission" date="2024-02" db="EMBL/GenBank/DDBJ databases">
        <authorList>
            <person name="Vignale AGUSTIN F."/>
            <person name="Sosa J E."/>
            <person name="Modenutti C."/>
        </authorList>
    </citation>
    <scope>NUCLEOTIDE SEQUENCE [LARGE SCALE GENOMIC DNA]</scope>
</reference>
<dbReference type="PANTHER" id="PTHR36740">
    <property type="entry name" value="PRC DOMAIN-CONTAINING PROTEIN"/>
    <property type="match status" value="1"/>
</dbReference>
<gene>
    <name evidence="2" type="ORF">ILEXP_LOCUS12202</name>
</gene>
<keyword evidence="3" id="KW-1185">Reference proteome</keyword>
<dbReference type="InterPro" id="IPR011033">
    <property type="entry name" value="PRC_barrel-like_sf"/>
</dbReference>
<comment type="caution">
    <text evidence="2">The sequence shown here is derived from an EMBL/GenBank/DDBJ whole genome shotgun (WGS) entry which is preliminary data.</text>
</comment>
<organism evidence="2 3">
    <name type="scientific">Ilex paraguariensis</name>
    <name type="common">yerba mate</name>
    <dbReference type="NCBI Taxonomy" id="185542"/>
    <lineage>
        <taxon>Eukaryota</taxon>
        <taxon>Viridiplantae</taxon>
        <taxon>Streptophyta</taxon>
        <taxon>Embryophyta</taxon>
        <taxon>Tracheophyta</taxon>
        <taxon>Spermatophyta</taxon>
        <taxon>Magnoliopsida</taxon>
        <taxon>eudicotyledons</taxon>
        <taxon>Gunneridae</taxon>
        <taxon>Pentapetalae</taxon>
        <taxon>asterids</taxon>
        <taxon>campanulids</taxon>
        <taxon>Aquifoliales</taxon>
        <taxon>Aquifoliaceae</taxon>
        <taxon>Ilex</taxon>
    </lineage>
</organism>
<accession>A0ABC8RHM7</accession>
<evidence type="ECO:0008006" key="4">
    <source>
        <dbReference type="Google" id="ProtNLM"/>
    </source>
</evidence>
<evidence type="ECO:0000313" key="3">
    <source>
        <dbReference type="Proteomes" id="UP001642360"/>
    </source>
</evidence>